<evidence type="ECO:0000313" key="1">
    <source>
        <dbReference type="EMBL" id="MCE7001833.1"/>
    </source>
</evidence>
<keyword evidence="2" id="KW-1185">Reference proteome</keyword>
<accession>A0ABS8Z5J3</accession>
<comment type="caution">
    <text evidence="1">The sequence shown here is derived from an EMBL/GenBank/DDBJ whole genome shotgun (WGS) entry which is preliminary data.</text>
</comment>
<proteinExistence type="predicted"/>
<protein>
    <recommendedName>
        <fullName evidence="3">DNA-binding protein</fullName>
    </recommendedName>
</protein>
<dbReference type="Proteomes" id="UP001521150">
    <property type="component" value="Unassembled WGS sequence"/>
</dbReference>
<name>A0ABS8Z5J3_9PSEU</name>
<dbReference type="RefSeq" id="WP_233722886.1">
    <property type="nucleotide sequence ID" value="NZ_JAJVCN010000001.1"/>
</dbReference>
<sequence>MPINPDTRLTWDREQQILSQLRRYLPNGHKEGHPGIFNMAQMVSACAFGSAKHDDSRREAGLPTIDEVTAADMVAALSLVPQIRIDLDNIEAKLIEAALDRGETFESLGEVFGLTRQGMRQRYQRLLHSRLTPADIASHKAKKKNSAP</sequence>
<evidence type="ECO:0008006" key="3">
    <source>
        <dbReference type="Google" id="ProtNLM"/>
    </source>
</evidence>
<dbReference type="EMBL" id="JAJVCN010000001">
    <property type="protein sequence ID" value="MCE7001833.1"/>
    <property type="molecule type" value="Genomic_DNA"/>
</dbReference>
<gene>
    <name evidence="1" type="ORF">LWC34_03135</name>
</gene>
<reference evidence="1 2" key="1">
    <citation type="submission" date="2021-12" db="EMBL/GenBank/DDBJ databases">
        <title>Genome sequence of Kibdelosporangium philippinense ATCC 49844.</title>
        <authorList>
            <person name="Fedorov E.A."/>
            <person name="Omeragic M."/>
            <person name="Shalygina K.F."/>
            <person name="Maclea K.S."/>
        </authorList>
    </citation>
    <scope>NUCLEOTIDE SEQUENCE [LARGE SCALE GENOMIC DNA]</scope>
    <source>
        <strain evidence="1 2">ATCC 49844</strain>
    </source>
</reference>
<organism evidence="1 2">
    <name type="scientific">Kibdelosporangium philippinense</name>
    <dbReference type="NCBI Taxonomy" id="211113"/>
    <lineage>
        <taxon>Bacteria</taxon>
        <taxon>Bacillati</taxon>
        <taxon>Actinomycetota</taxon>
        <taxon>Actinomycetes</taxon>
        <taxon>Pseudonocardiales</taxon>
        <taxon>Pseudonocardiaceae</taxon>
        <taxon>Kibdelosporangium</taxon>
    </lineage>
</organism>
<evidence type="ECO:0000313" key="2">
    <source>
        <dbReference type="Proteomes" id="UP001521150"/>
    </source>
</evidence>